<protein>
    <submittedName>
        <fullName evidence="14">TonB-dependent receptor</fullName>
    </submittedName>
</protein>
<dbReference type="GO" id="GO:0009279">
    <property type="term" value="C:cell outer membrane"/>
    <property type="evidence" value="ECO:0007669"/>
    <property type="project" value="UniProtKB-SubCell"/>
</dbReference>
<dbReference type="PANTHER" id="PTHR30069">
    <property type="entry name" value="TONB-DEPENDENT OUTER MEMBRANE RECEPTOR"/>
    <property type="match status" value="1"/>
</dbReference>
<keyword evidence="5" id="KW-0732">Signal</keyword>
<dbReference type="InterPro" id="IPR012910">
    <property type="entry name" value="Plug_dom"/>
</dbReference>
<keyword evidence="2 10" id="KW-0813">Transport</keyword>
<comment type="subcellular location">
    <subcellularLocation>
        <location evidence="1 10">Cell outer membrane</location>
        <topology evidence="1 10">Multi-pass membrane protein</topology>
    </subcellularLocation>
</comment>
<evidence type="ECO:0000256" key="2">
    <source>
        <dbReference type="ARBA" id="ARBA00022448"/>
    </source>
</evidence>
<dbReference type="InterPro" id="IPR037066">
    <property type="entry name" value="Plug_dom_sf"/>
</dbReference>
<feature type="domain" description="TonB-dependent receptor plug" evidence="13">
    <location>
        <begin position="126"/>
        <end position="235"/>
    </location>
</feature>
<proteinExistence type="inferred from homology"/>
<dbReference type="Pfam" id="PF00593">
    <property type="entry name" value="TonB_dep_Rec_b-barrel"/>
    <property type="match status" value="1"/>
</dbReference>
<dbReference type="Pfam" id="PF13715">
    <property type="entry name" value="CarbopepD_reg_2"/>
    <property type="match status" value="1"/>
</dbReference>
<dbReference type="PANTHER" id="PTHR30069:SF29">
    <property type="entry name" value="HEMOGLOBIN AND HEMOGLOBIN-HAPTOGLOBIN-BINDING PROTEIN 1-RELATED"/>
    <property type="match status" value="1"/>
</dbReference>
<dbReference type="SUPFAM" id="SSF49464">
    <property type="entry name" value="Carboxypeptidase regulatory domain-like"/>
    <property type="match status" value="1"/>
</dbReference>
<dbReference type="AlphaFoldDB" id="A0A918JY91"/>
<sequence>MSKESYCHYNSLYKMKIYIYALLLTITQIISAQRSYEGKIVDESNNPLSGATIVSYTDSTNGVMSNKDGFFKINLKNSTKVTVSFLGYTTESLSLKTIFNTIRLTTDNVSLEEVIVTSANREIQKRSEVPGSITSISARTIKETKAFGIDQLVNLVPGVFMSTSRAASNEQHFMAVRSPISTKALFLYLEDGMQIRPTSVFNHNALLEMNNTAFGRIEVLKGPASSIYGSEAIGGSFNFITKNPYKKLGGSIGFQINDLGLNRYDFEVSDQTSENFGFYLGSNYTERSNGPIEHSDYEKLAITFKTVYDINPTSKWTTVFNLIDYRSDMSGSLSNSDFNSGNYESDQTFTEREAINFRVRTTLDKYWNDQNKTSFNILFRNNRMDQIPSYRIKQFRKQGQLTGFGSGEINSNQFKSFVGLLQHKLDFNFASSSLIFGATADYSPQDYIAETIDVFVNPETGRNQYFKINNGDFILNYKADIFNYAGFFQYEISPIDPLKITVALRYDGFEYNYDNQSDGIIGVDDSVDNFNNLTPKLGLNYNFDTRKGVYANYSQGFTPPQVSTLYRNRNQLQGIKPSRYHNYEIGGYFTTPSKLKVDAAIYLLEGQNTLITMRDKDDNFFNSNAGKTRSYGVEYGITWYVIKELSLAHNGSYALHRYINFFDKGVDYSNTERETAPNLIGTSLITYKKNFKNSFGFSITAEHELVGKYNTSFEKQINNEDNTFDTATYKGHSVFNLRSTITYKGFEIWGHALNVFDTLYAARASFNSFRGENSFTIGNPRTFHLGVKYNF</sequence>
<gene>
    <name evidence="14" type="ORF">GCM10007384_35600</name>
</gene>
<dbReference type="InterPro" id="IPR036942">
    <property type="entry name" value="Beta-barrel_TonB_sf"/>
</dbReference>
<evidence type="ECO:0000256" key="10">
    <source>
        <dbReference type="PROSITE-ProRule" id="PRU01360"/>
    </source>
</evidence>
<evidence type="ECO:0000313" key="14">
    <source>
        <dbReference type="EMBL" id="GGX31469.1"/>
    </source>
</evidence>
<comment type="caution">
    <text evidence="14">The sequence shown here is derived from an EMBL/GenBank/DDBJ whole genome shotgun (WGS) entry which is preliminary data.</text>
</comment>
<keyword evidence="8 14" id="KW-0675">Receptor</keyword>
<organism evidence="14 15">
    <name type="scientific">Aquimarina muelleri</name>
    <dbReference type="NCBI Taxonomy" id="279356"/>
    <lineage>
        <taxon>Bacteria</taxon>
        <taxon>Pseudomonadati</taxon>
        <taxon>Bacteroidota</taxon>
        <taxon>Flavobacteriia</taxon>
        <taxon>Flavobacteriales</taxon>
        <taxon>Flavobacteriaceae</taxon>
        <taxon>Aquimarina</taxon>
    </lineage>
</organism>
<dbReference type="SUPFAM" id="SSF56935">
    <property type="entry name" value="Porins"/>
    <property type="match status" value="1"/>
</dbReference>
<evidence type="ECO:0000256" key="3">
    <source>
        <dbReference type="ARBA" id="ARBA00022452"/>
    </source>
</evidence>
<dbReference type="InterPro" id="IPR039426">
    <property type="entry name" value="TonB-dep_rcpt-like"/>
</dbReference>
<evidence type="ECO:0000256" key="6">
    <source>
        <dbReference type="ARBA" id="ARBA00023077"/>
    </source>
</evidence>
<evidence type="ECO:0000313" key="15">
    <source>
        <dbReference type="Proteomes" id="UP000601108"/>
    </source>
</evidence>
<evidence type="ECO:0000259" key="12">
    <source>
        <dbReference type="Pfam" id="PF00593"/>
    </source>
</evidence>
<evidence type="ECO:0000256" key="8">
    <source>
        <dbReference type="ARBA" id="ARBA00023170"/>
    </source>
</evidence>
<keyword evidence="3 10" id="KW-1134">Transmembrane beta strand</keyword>
<dbReference type="Gene3D" id="2.40.170.20">
    <property type="entry name" value="TonB-dependent receptor, beta-barrel domain"/>
    <property type="match status" value="1"/>
</dbReference>
<keyword evidence="7 10" id="KW-0472">Membrane</keyword>
<name>A0A918JY91_9FLAO</name>
<keyword evidence="4 10" id="KW-0812">Transmembrane</keyword>
<accession>A0A918JY91</accession>
<keyword evidence="15" id="KW-1185">Reference proteome</keyword>
<evidence type="ECO:0000256" key="11">
    <source>
        <dbReference type="RuleBase" id="RU003357"/>
    </source>
</evidence>
<dbReference type="Gene3D" id="2.170.130.10">
    <property type="entry name" value="TonB-dependent receptor, plug domain"/>
    <property type="match status" value="1"/>
</dbReference>
<evidence type="ECO:0000256" key="9">
    <source>
        <dbReference type="ARBA" id="ARBA00023237"/>
    </source>
</evidence>
<evidence type="ECO:0000256" key="1">
    <source>
        <dbReference type="ARBA" id="ARBA00004571"/>
    </source>
</evidence>
<dbReference type="Pfam" id="PF07715">
    <property type="entry name" value="Plug"/>
    <property type="match status" value="1"/>
</dbReference>
<dbReference type="EMBL" id="BMWS01000032">
    <property type="protein sequence ID" value="GGX31469.1"/>
    <property type="molecule type" value="Genomic_DNA"/>
</dbReference>
<evidence type="ECO:0000256" key="7">
    <source>
        <dbReference type="ARBA" id="ARBA00023136"/>
    </source>
</evidence>
<dbReference type="InterPro" id="IPR010917">
    <property type="entry name" value="TonB_rcpt_CS"/>
</dbReference>
<feature type="domain" description="TonB-dependent receptor-like beta-barrel" evidence="12">
    <location>
        <begin position="324"/>
        <end position="744"/>
    </location>
</feature>
<keyword evidence="9 10" id="KW-0998">Cell outer membrane</keyword>
<evidence type="ECO:0000256" key="5">
    <source>
        <dbReference type="ARBA" id="ARBA00022729"/>
    </source>
</evidence>
<dbReference type="PROSITE" id="PS01156">
    <property type="entry name" value="TONB_DEPENDENT_REC_2"/>
    <property type="match status" value="1"/>
</dbReference>
<dbReference type="GO" id="GO:0044718">
    <property type="term" value="P:siderophore transmembrane transport"/>
    <property type="evidence" value="ECO:0007669"/>
    <property type="project" value="TreeGrafter"/>
</dbReference>
<dbReference type="PROSITE" id="PS52016">
    <property type="entry name" value="TONB_DEPENDENT_REC_3"/>
    <property type="match status" value="1"/>
</dbReference>
<dbReference type="InterPro" id="IPR000531">
    <property type="entry name" value="Beta-barrel_TonB"/>
</dbReference>
<keyword evidence="6 11" id="KW-0798">TonB box</keyword>
<evidence type="ECO:0000259" key="13">
    <source>
        <dbReference type="Pfam" id="PF07715"/>
    </source>
</evidence>
<dbReference type="GO" id="GO:0015344">
    <property type="term" value="F:siderophore uptake transmembrane transporter activity"/>
    <property type="evidence" value="ECO:0007669"/>
    <property type="project" value="TreeGrafter"/>
</dbReference>
<evidence type="ECO:0000256" key="4">
    <source>
        <dbReference type="ARBA" id="ARBA00022692"/>
    </source>
</evidence>
<reference evidence="14 15" key="1">
    <citation type="journal article" date="2014" name="Int. J. Syst. Evol. Microbiol.">
        <title>Complete genome sequence of Corynebacterium casei LMG S-19264T (=DSM 44701T), isolated from a smear-ripened cheese.</title>
        <authorList>
            <consortium name="US DOE Joint Genome Institute (JGI-PGF)"/>
            <person name="Walter F."/>
            <person name="Albersmeier A."/>
            <person name="Kalinowski J."/>
            <person name="Ruckert C."/>
        </authorList>
    </citation>
    <scope>NUCLEOTIDE SEQUENCE [LARGE SCALE GENOMIC DNA]</scope>
    <source>
        <strain evidence="14 15">KCTC 12285</strain>
    </source>
</reference>
<comment type="similarity">
    <text evidence="10 11">Belongs to the TonB-dependent receptor family.</text>
</comment>
<dbReference type="InterPro" id="IPR008969">
    <property type="entry name" value="CarboxyPept-like_regulatory"/>
</dbReference>
<dbReference type="Proteomes" id="UP000601108">
    <property type="component" value="Unassembled WGS sequence"/>
</dbReference>
<dbReference type="Gene3D" id="2.60.40.1120">
    <property type="entry name" value="Carboxypeptidase-like, regulatory domain"/>
    <property type="match status" value="1"/>
</dbReference>